<accession>A0A1I7UDF0</accession>
<dbReference type="Pfam" id="PF01060">
    <property type="entry name" value="TTR-52"/>
    <property type="match status" value="1"/>
</dbReference>
<dbReference type="eggNOG" id="ENOG502R8IG">
    <property type="taxonomic scope" value="Eukaryota"/>
</dbReference>
<dbReference type="AlphaFoldDB" id="A0A1I7UDF0"/>
<dbReference type="Proteomes" id="UP000095282">
    <property type="component" value="Unplaced"/>
</dbReference>
<evidence type="ECO:0000313" key="6">
    <source>
        <dbReference type="Proteomes" id="UP000095282"/>
    </source>
</evidence>
<sequence length="160" mass="17844">MHTILSAALLFLLPVLSSASAASVSVSGTLKCHGQPFKHEDVSLYEKNFIGADTKMTEVKTDESGSFLMKASISEWPMFTPNPYIYIPNYCTTPIKLGTFHCANTIKIYVPSEFVSQGHFPKSEFNVGEINLENAETDKQGLEIFVHAIFHHKECRTVKE</sequence>
<proteinExistence type="inferred from homology"/>
<dbReference type="GO" id="GO:0005576">
    <property type="term" value="C:extracellular region"/>
    <property type="evidence" value="ECO:0007669"/>
    <property type="project" value="UniProtKB-SubCell"/>
</dbReference>
<evidence type="ECO:0000256" key="1">
    <source>
        <dbReference type="ARBA" id="ARBA00004613"/>
    </source>
</evidence>
<name>A0A1I7UDF0_9PELO</name>
<evidence type="ECO:0000313" key="7">
    <source>
        <dbReference type="WBParaSite" id="Csp11.Scaffold629.g8208.t1"/>
    </source>
</evidence>
<dbReference type="InterPro" id="IPR038479">
    <property type="entry name" value="Transthyretin-like_sf"/>
</dbReference>
<evidence type="ECO:0000256" key="2">
    <source>
        <dbReference type="ARBA" id="ARBA00010112"/>
    </source>
</evidence>
<reference evidence="7" key="1">
    <citation type="submission" date="2016-11" db="UniProtKB">
        <authorList>
            <consortium name="WormBaseParasite"/>
        </authorList>
    </citation>
    <scope>IDENTIFICATION</scope>
</reference>
<dbReference type="WBParaSite" id="Csp11.Scaffold629.g8208.t1">
    <property type="protein sequence ID" value="Csp11.Scaffold629.g8208.t1"/>
    <property type="gene ID" value="Csp11.Scaffold629.g8208"/>
</dbReference>
<evidence type="ECO:0000256" key="5">
    <source>
        <dbReference type="SAM" id="SignalP"/>
    </source>
</evidence>
<dbReference type="PANTHER" id="PTHR21700">
    <property type="entry name" value="TRANSTHYRETIN-LIKE FAMILY PROTEIN-RELATED"/>
    <property type="match status" value="1"/>
</dbReference>
<protein>
    <submittedName>
        <fullName evidence="7">ZP domain-containing protein</fullName>
    </submittedName>
</protein>
<evidence type="ECO:0000256" key="3">
    <source>
        <dbReference type="ARBA" id="ARBA00022525"/>
    </source>
</evidence>
<keyword evidence="4 5" id="KW-0732">Signal</keyword>
<keyword evidence="6" id="KW-1185">Reference proteome</keyword>
<feature type="chain" id="PRO_5009308766" evidence="5">
    <location>
        <begin position="22"/>
        <end position="160"/>
    </location>
</feature>
<dbReference type="Gene3D" id="2.60.40.3330">
    <property type="match status" value="1"/>
</dbReference>
<comment type="subcellular location">
    <subcellularLocation>
        <location evidence="1">Secreted</location>
    </subcellularLocation>
</comment>
<organism evidence="6 7">
    <name type="scientific">Caenorhabditis tropicalis</name>
    <dbReference type="NCBI Taxonomy" id="1561998"/>
    <lineage>
        <taxon>Eukaryota</taxon>
        <taxon>Metazoa</taxon>
        <taxon>Ecdysozoa</taxon>
        <taxon>Nematoda</taxon>
        <taxon>Chromadorea</taxon>
        <taxon>Rhabditida</taxon>
        <taxon>Rhabditina</taxon>
        <taxon>Rhabditomorpha</taxon>
        <taxon>Rhabditoidea</taxon>
        <taxon>Rhabditidae</taxon>
        <taxon>Peloderinae</taxon>
        <taxon>Caenorhabditis</taxon>
    </lineage>
</organism>
<dbReference type="InterPro" id="IPR001534">
    <property type="entry name" value="Transthyretin-like"/>
</dbReference>
<comment type="similarity">
    <text evidence="2">Belongs to the nematode transthyretin-like family.</text>
</comment>
<dbReference type="GO" id="GO:0009986">
    <property type="term" value="C:cell surface"/>
    <property type="evidence" value="ECO:0007669"/>
    <property type="project" value="InterPro"/>
</dbReference>
<dbReference type="PANTHER" id="PTHR21700:SF42">
    <property type="entry name" value="TRANSTHYRETIN-RELATED FAMILY DOMAIN-RELATED"/>
    <property type="match status" value="1"/>
</dbReference>
<evidence type="ECO:0000256" key="4">
    <source>
        <dbReference type="ARBA" id="ARBA00022729"/>
    </source>
</evidence>
<feature type="signal peptide" evidence="5">
    <location>
        <begin position="1"/>
        <end position="21"/>
    </location>
</feature>
<keyword evidence="3" id="KW-0964">Secreted</keyword>